<comment type="caution">
    <text evidence="1">The sequence shown here is derived from an EMBL/GenBank/DDBJ whole genome shotgun (WGS) entry which is preliminary data.</text>
</comment>
<dbReference type="AlphaFoldDB" id="A0AA86QAK7"/>
<keyword evidence="3" id="KW-1185">Reference proteome</keyword>
<gene>
    <name evidence="1" type="ORF">HINF_LOCUS36235</name>
    <name evidence="2" type="ORF">HINF_LOCUS43540</name>
</gene>
<reference evidence="2 3" key="2">
    <citation type="submission" date="2024-07" db="EMBL/GenBank/DDBJ databases">
        <authorList>
            <person name="Akdeniz Z."/>
        </authorList>
    </citation>
    <scope>NUCLEOTIDE SEQUENCE [LARGE SCALE GENOMIC DNA]</scope>
</reference>
<evidence type="ECO:0000313" key="1">
    <source>
        <dbReference type="EMBL" id="CAI9948590.1"/>
    </source>
</evidence>
<dbReference type="EMBL" id="CAXDID020000181">
    <property type="protein sequence ID" value="CAL6049710.1"/>
    <property type="molecule type" value="Genomic_DNA"/>
</dbReference>
<name>A0AA86QAK7_9EUKA</name>
<dbReference type="Proteomes" id="UP001642409">
    <property type="component" value="Unassembled WGS sequence"/>
</dbReference>
<sequence>MKINSIIAQSDMHLSQKQNNLHIFLYTNVTHNTQIDSKIFNVGVNVFTLFGINTNTQIISDSTLNLSLQFEVQTAALVCYSCDVQIERSALVFIASGQQLSGVLIESYSSIALLQTFIQFRFKSANASGVVNIIQQAMLKFSVDECKLSGTNLQSSDNNGYISANVLTNILVNVQNKFNVCIDETQKFGQQSALAVVDGDIVAGCDLCGNQRVVYGLCEDLLLHAVQVNGMFRCVHPFEYVDNQCVCASGYLLNETECVDVVQTLSEIKMQVSEFTLESQNNMEVITNNISSLEQALKYNVKVVYDNMVANSSNLETSIVNNYTSLSNSLQTSVHNLQTAVNDQDALLLAKIAQNSSNLEQFILRNYSKSDSNLNANTTALENRIQSNVSALLSTLFINSSNLEAYVISNYSKSDANLQLNTSVLDKRIYNNISQTLAALSVNSTNLQNYILQSVNSIESEIIVSMNNVYESAQNNLVIMSNNVLQSASAADSTLKQLNLSIQQQSSDLNNLQQQLSCTKQCGHQMVSGVCTLVYCYISGQHVVNNSCQCINQFETVVGNKCICPDYSTAINGVCTCETGLIMKQNKCVCQTLNAFIQNGVCTCGANSLNVSNACSCPSGAVYVNDVCVCSSINAFISGSSCVCPIYSMLIGNVCTCPQNSYIVNHVCVCSISGQYMNNGACQCQTAGASVISGSCACPSYAINSSNTCICPQYSSNAGDTCQCNSGFIMEYYGECECQTAYSVILNGVCVCAANRVNISNTCSCPSNTILVNGECVCQTSGAIMVNSVCQCPINAQNISNTCSCPVLTTLQGNTCSCINSNAAFIGGICVCNSGTQVANCSCPVNYVIFNSKCVLCPTGSYSTSINSSTCIATHEQCGEYYQYYQHNVICSATDLVKCICEIGPWFKIGNPNKYISTSCYQNGILIDVPYFRSEKVFRTYKQWNFDNTVTCGV</sequence>
<organism evidence="1">
    <name type="scientific">Hexamita inflata</name>
    <dbReference type="NCBI Taxonomy" id="28002"/>
    <lineage>
        <taxon>Eukaryota</taxon>
        <taxon>Metamonada</taxon>
        <taxon>Diplomonadida</taxon>
        <taxon>Hexamitidae</taxon>
        <taxon>Hexamitinae</taxon>
        <taxon>Hexamita</taxon>
    </lineage>
</organism>
<dbReference type="EMBL" id="CATOUU010000789">
    <property type="protein sequence ID" value="CAI9948590.1"/>
    <property type="molecule type" value="Genomic_DNA"/>
</dbReference>
<reference evidence="1" key="1">
    <citation type="submission" date="2023-06" db="EMBL/GenBank/DDBJ databases">
        <authorList>
            <person name="Kurt Z."/>
        </authorList>
    </citation>
    <scope>NUCLEOTIDE SEQUENCE</scope>
</reference>
<accession>A0AA86QAK7</accession>
<proteinExistence type="predicted"/>
<evidence type="ECO:0000313" key="2">
    <source>
        <dbReference type="EMBL" id="CAL6049710.1"/>
    </source>
</evidence>
<protein>
    <submittedName>
        <fullName evidence="1">Uncharacterized protein</fullName>
    </submittedName>
</protein>
<evidence type="ECO:0000313" key="3">
    <source>
        <dbReference type="Proteomes" id="UP001642409"/>
    </source>
</evidence>